<dbReference type="GO" id="GO:0022857">
    <property type="term" value="F:transmembrane transporter activity"/>
    <property type="evidence" value="ECO:0007669"/>
    <property type="project" value="InterPro"/>
</dbReference>
<comment type="subcellular location">
    <subcellularLocation>
        <location evidence="1">Cell membrane</location>
        <topology evidence="1">Multi-pass membrane protein</topology>
    </subcellularLocation>
</comment>
<dbReference type="PANTHER" id="PTHR30047:SF7">
    <property type="entry name" value="HIGH-AFFINITY CHOLINE TRANSPORT PROTEIN"/>
    <property type="match status" value="1"/>
</dbReference>
<dbReference type="HOGENOM" id="CLU_010118_6_4_9"/>
<gene>
    <name evidence="9" type="primary">opuD2</name>
    <name evidence="9" type="ORF">HMPREF9372_1521</name>
</gene>
<feature type="transmembrane region" description="Helical" evidence="8">
    <location>
        <begin position="140"/>
        <end position="159"/>
    </location>
</feature>
<comment type="similarity">
    <text evidence="2">Belongs to the BCCT transporter (TC 2.A.15) family.</text>
</comment>
<dbReference type="InterPro" id="IPR000060">
    <property type="entry name" value="BCCT_transptr"/>
</dbReference>
<evidence type="ECO:0000256" key="6">
    <source>
        <dbReference type="ARBA" id="ARBA00022989"/>
    </source>
</evidence>
<dbReference type="STRING" id="759851.SAMN04244570_2010"/>
<proteinExistence type="inferred from homology"/>
<evidence type="ECO:0000313" key="9">
    <source>
        <dbReference type="EMBL" id="EGQ26494.1"/>
    </source>
</evidence>
<comment type="caution">
    <text evidence="9">The sequence shown here is derived from an EMBL/GenBank/DDBJ whole genome shotgun (WGS) entry which is preliminary data.</text>
</comment>
<evidence type="ECO:0000256" key="3">
    <source>
        <dbReference type="ARBA" id="ARBA00022448"/>
    </source>
</evidence>
<accession>F9DRU1</accession>
<organism evidence="9 10">
    <name type="scientific">Sporosarcina newyorkensis 2681</name>
    <dbReference type="NCBI Taxonomy" id="1027292"/>
    <lineage>
        <taxon>Bacteria</taxon>
        <taxon>Bacillati</taxon>
        <taxon>Bacillota</taxon>
        <taxon>Bacilli</taxon>
        <taxon>Bacillales</taxon>
        <taxon>Caryophanaceae</taxon>
        <taxon>Sporosarcina</taxon>
    </lineage>
</organism>
<evidence type="ECO:0000256" key="4">
    <source>
        <dbReference type="ARBA" id="ARBA00022475"/>
    </source>
</evidence>
<dbReference type="AlphaFoldDB" id="F9DRU1"/>
<feature type="transmembrane region" description="Helical" evidence="8">
    <location>
        <begin position="442"/>
        <end position="472"/>
    </location>
</feature>
<feature type="transmembrane region" description="Helical" evidence="8">
    <location>
        <begin position="360"/>
        <end position="384"/>
    </location>
</feature>
<feature type="transmembrane region" description="Helical" evidence="8">
    <location>
        <begin position="242"/>
        <end position="269"/>
    </location>
</feature>
<dbReference type="Proteomes" id="UP000005316">
    <property type="component" value="Unassembled WGS sequence"/>
</dbReference>
<evidence type="ECO:0000256" key="8">
    <source>
        <dbReference type="SAM" id="Phobius"/>
    </source>
</evidence>
<dbReference type="EMBL" id="AFPZ01000041">
    <property type="protein sequence ID" value="EGQ26494.1"/>
    <property type="molecule type" value="Genomic_DNA"/>
</dbReference>
<feature type="transmembrane region" description="Helical" evidence="8">
    <location>
        <begin position="191"/>
        <end position="213"/>
    </location>
</feature>
<feature type="transmembrane region" description="Helical" evidence="8">
    <location>
        <begin position="99"/>
        <end position="119"/>
    </location>
</feature>
<feature type="transmembrane region" description="Helical" evidence="8">
    <location>
        <begin position="518"/>
        <end position="541"/>
    </location>
</feature>
<sequence>MQRERKLCLYVNAIKHLGEERDSRAKVSLHSYCVHVNRLNIRRGIMTKNYWQFIREKVDWPVFLFSGGILLAFVLFSFFKVDAVSNFVNKGFDLSIRYFGAYWQFLMMATFVVGAVLAVSKYGKVRLGDAKKPEMSYFKWVAVILTTGLGAGGVFWAAAEPMYYFLDVPPMHKGIVGGTEEAIGPALAQSYMSWGFTAWSVYGAISAIILIYAHKHKGMPLKPRTLLYPILKEKVLTSKWGAAADVFCIIGAAAGTIGPIGFLGLQVSYGVSSIFGIPDTFITQLSVIVILTGVVLVSTLTGIEKGIQFLSKLNVNMVAVIAVFLLLLGPGLFIINSFMSSYGTYISEFVNISTFRGDEAWLGGWMLFFFGWFIGFGPLVALFVARISNGRKIREIFVVVAVIAPVVTNFWFTVLGGTGIFYELKNLGSVSGPLEEGGLPSAIIAIAGQMPLGSIMPSVFLILTTLFVVTTVDSMSYSISMAVTGDGNPPKVVRVFWAVIMSTIATILIKIGGGGIGALQSFVVIAAVPVSILLLPVVWYAPKVARVLAIEQGIVKEEQDMVMIKEVAADRETELKSQ</sequence>
<protein>
    <submittedName>
        <fullName evidence="9">BCCT family transporter</fullName>
    </submittedName>
</protein>
<feature type="transmembrane region" description="Helical" evidence="8">
    <location>
        <begin position="396"/>
        <end position="422"/>
    </location>
</feature>
<keyword evidence="4" id="KW-1003">Cell membrane</keyword>
<reference evidence="9 10" key="1">
    <citation type="submission" date="2011-04" db="EMBL/GenBank/DDBJ databases">
        <authorList>
            <person name="Muzny D."/>
            <person name="Qin X."/>
            <person name="Deng J."/>
            <person name="Jiang H."/>
            <person name="Liu Y."/>
            <person name="Qu J."/>
            <person name="Song X.-Z."/>
            <person name="Zhang L."/>
            <person name="Thornton R."/>
            <person name="Coyle M."/>
            <person name="Francisco L."/>
            <person name="Jackson L."/>
            <person name="Javaid M."/>
            <person name="Korchina V."/>
            <person name="Kovar C."/>
            <person name="Mata R."/>
            <person name="Mathew T."/>
            <person name="Ngo R."/>
            <person name="Nguyen L."/>
            <person name="Nguyen N."/>
            <person name="Okwuonu G."/>
            <person name="Ongeri F."/>
            <person name="Pham C."/>
            <person name="Simmons D."/>
            <person name="Wilczek-Boney K."/>
            <person name="Hale W."/>
            <person name="Jakkamsetti A."/>
            <person name="Pham P."/>
            <person name="Ruth R."/>
            <person name="San Lucas F."/>
            <person name="Warren J."/>
            <person name="Zhang J."/>
            <person name="Zhao Z."/>
            <person name="Zhou C."/>
            <person name="Zhu D."/>
            <person name="Lee S."/>
            <person name="Bess C."/>
            <person name="Blankenburg K."/>
            <person name="Forbes L."/>
            <person name="Fu Q."/>
            <person name="Gubbala S."/>
            <person name="Hirani K."/>
            <person name="Jayaseelan J.C."/>
            <person name="Lara F."/>
            <person name="Munidasa M."/>
            <person name="Palculict T."/>
            <person name="Patil S."/>
            <person name="Pu L.-L."/>
            <person name="Saada N."/>
            <person name="Tang L."/>
            <person name="Weissenberger G."/>
            <person name="Zhu Y."/>
            <person name="Hemphill L."/>
            <person name="Shang Y."/>
            <person name="Youmans B."/>
            <person name="Ayvaz T."/>
            <person name="Ross M."/>
            <person name="Santibanez J."/>
            <person name="Aqrawi P."/>
            <person name="Gross S."/>
            <person name="Joshi V."/>
            <person name="Fowler G."/>
            <person name="Nazareth L."/>
            <person name="Reid J."/>
            <person name="Worley K."/>
            <person name="Petrosino J."/>
            <person name="Highlander S."/>
            <person name="Gibbs R."/>
        </authorList>
    </citation>
    <scope>NUCLEOTIDE SEQUENCE [LARGE SCALE GENOMIC DNA]</scope>
    <source>
        <strain evidence="9 10">2681</strain>
    </source>
</reference>
<evidence type="ECO:0000256" key="1">
    <source>
        <dbReference type="ARBA" id="ARBA00004651"/>
    </source>
</evidence>
<feature type="transmembrane region" description="Helical" evidence="8">
    <location>
        <begin position="281"/>
        <end position="303"/>
    </location>
</feature>
<keyword evidence="6 8" id="KW-1133">Transmembrane helix</keyword>
<evidence type="ECO:0000313" key="10">
    <source>
        <dbReference type="Proteomes" id="UP000005316"/>
    </source>
</evidence>
<dbReference type="PANTHER" id="PTHR30047">
    <property type="entry name" value="HIGH-AFFINITY CHOLINE TRANSPORT PROTEIN-RELATED"/>
    <property type="match status" value="1"/>
</dbReference>
<keyword evidence="3" id="KW-0813">Transport</keyword>
<feature type="transmembrane region" description="Helical" evidence="8">
    <location>
        <begin position="315"/>
        <end position="340"/>
    </location>
</feature>
<dbReference type="GO" id="GO:0005886">
    <property type="term" value="C:plasma membrane"/>
    <property type="evidence" value="ECO:0007669"/>
    <property type="project" value="UniProtKB-SubCell"/>
</dbReference>
<evidence type="ECO:0000256" key="2">
    <source>
        <dbReference type="ARBA" id="ARBA00005658"/>
    </source>
</evidence>
<keyword evidence="7 8" id="KW-0472">Membrane</keyword>
<keyword evidence="5 8" id="KW-0812">Transmembrane</keyword>
<feature type="transmembrane region" description="Helical" evidence="8">
    <location>
        <begin position="492"/>
        <end position="512"/>
    </location>
</feature>
<dbReference type="eggNOG" id="COG1292">
    <property type="taxonomic scope" value="Bacteria"/>
</dbReference>
<name>F9DRU1_9BACL</name>
<dbReference type="Pfam" id="PF02028">
    <property type="entry name" value="BCCT"/>
    <property type="match status" value="1"/>
</dbReference>
<evidence type="ECO:0000256" key="5">
    <source>
        <dbReference type="ARBA" id="ARBA00022692"/>
    </source>
</evidence>
<evidence type="ECO:0000256" key="7">
    <source>
        <dbReference type="ARBA" id="ARBA00023136"/>
    </source>
</evidence>
<feature type="transmembrane region" description="Helical" evidence="8">
    <location>
        <begin position="58"/>
        <end position="79"/>
    </location>
</feature>